<dbReference type="Proteomes" id="UP001220324">
    <property type="component" value="Unassembled WGS sequence"/>
</dbReference>
<evidence type="ECO:0000313" key="2">
    <source>
        <dbReference type="EMBL" id="KAJ5524613.1"/>
    </source>
</evidence>
<evidence type="ECO:0000256" key="1">
    <source>
        <dbReference type="SAM" id="MobiDB-lite"/>
    </source>
</evidence>
<feature type="region of interest" description="Disordered" evidence="1">
    <location>
        <begin position="54"/>
        <end position="77"/>
    </location>
</feature>
<comment type="caution">
    <text evidence="2">The sequence shown here is derived from an EMBL/GenBank/DDBJ whole genome shotgun (WGS) entry which is preliminary data.</text>
</comment>
<protein>
    <submittedName>
        <fullName evidence="2">Uncharacterized protein</fullName>
    </submittedName>
</protein>
<reference evidence="2 3" key="1">
    <citation type="journal article" date="2023" name="IMA Fungus">
        <title>Comparative genomic study of the Penicillium genus elucidates a diverse pangenome and 15 lateral gene transfer events.</title>
        <authorList>
            <person name="Petersen C."/>
            <person name="Sorensen T."/>
            <person name="Nielsen M.R."/>
            <person name="Sondergaard T.E."/>
            <person name="Sorensen J.L."/>
            <person name="Fitzpatrick D.A."/>
            <person name="Frisvad J.C."/>
            <person name="Nielsen K.L."/>
        </authorList>
    </citation>
    <scope>NUCLEOTIDE SEQUENCE [LARGE SCALE GENOMIC DNA]</scope>
    <source>
        <strain evidence="2 3">IBT 35679</strain>
    </source>
</reference>
<name>A0AAD6G9H0_9EURO</name>
<gene>
    <name evidence="2" type="ORF">N7494_011263</name>
</gene>
<organism evidence="2 3">
    <name type="scientific">Penicillium frequentans</name>
    <dbReference type="NCBI Taxonomy" id="3151616"/>
    <lineage>
        <taxon>Eukaryota</taxon>
        <taxon>Fungi</taxon>
        <taxon>Dikarya</taxon>
        <taxon>Ascomycota</taxon>
        <taxon>Pezizomycotina</taxon>
        <taxon>Eurotiomycetes</taxon>
        <taxon>Eurotiomycetidae</taxon>
        <taxon>Eurotiales</taxon>
        <taxon>Aspergillaceae</taxon>
        <taxon>Penicillium</taxon>
    </lineage>
</organism>
<dbReference type="EMBL" id="JAQIZZ010000008">
    <property type="protein sequence ID" value="KAJ5524613.1"/>
    <property type="molecule type" value="Genomic_DNA"/>
</dbReference>
<evidence type="ECO:0000313" key="3">
    <source>
        <dbReference type="Proteomes" id="UP001220324"/>
    </source>
</evidence>
<proteinExistence type="predicted"/>
<dbReference type="AlphaFoldDB" id="A0AAD6G9H0"/>
<accession>A0AAD6G9H0</accession>
<keyword evidence="3" id="KW-1185">Reference proteome</keyword>
<sequence>MSLLLPHYALARIRQSAIMIRNQRAIATAPHGDHFNPGKAKHQPRLRLEEFAPDRVKKSGEGKGFGGLQSMDPEKQV</sequence>